<dbReference type="VEuPathDB" id="FungiDB:PPTG_05766"/>
<name>W2FQS9_PHYNI</name>
<reference evidence="3" key="1">
    <citation type="submission" date="2013-11" db="EMBL/GenBank/DDBJ databases">
        <title>The Genome Sequence of Phytophthora parasitica CJ02B3.</title>
        <authorList>
            <consortium name="The Broad Institute Genomics Platform"/>
            <person name="Russ C."/>
            <person name="Tyler B."/>
            <person name="Panabieres F."/>
            <person name="Shan W."/>
            <person name="Tripathy S."/>
            <person name="Grunwald N."/>
            <person name="Machado M."/>
            <person name="Johnson C.S."/>
            <person name="Arredondo F."/>
            <person name="Hong C."/>
            <person name="Coffey M."/>
            <person name="Young S.K."/>
            <person name="Zeng Q."/>
            <person name="Gargeya S."/>
            <person name="Fitzgerald M."/>
            <person name="Abouelleil A."/>
            <person name="Alvarado L."/>
            <person name="Chapman S.B."/>
            <person name="Gainer-Dewar J."/>
            <person name="Goldberg J."/>
            <person name="Griggs A."/>
            <person name="Gujja S."/>
            <person name="Hansen M."/>
            <person name="Howarth C."/>
            <person name="Imamovic A."/>
            <person name="Ireland A."/>
            <person name="Larimer J."/>
            <person name="McCowan C."/>
            <person name="Murphy C."/>
            <person name="Pearson M."/>
            <person name="Poon T.W."/>
            <person name="Priest M."/>
            <person name="Roberts A."/>
            <person name="Saif S."/>
            <person name="Shea T."/>
            <person name="Sykes S."/>
            <person name="Wortman J."/>
            <person name="Nusbaum C."/>
            <person name="Birren B."/>
        </authorList>
    </citation>
    <scope>NUCLEOTIDE SEQUENCE [LARGE SCALE GENOMIC DNA]</scope>
    <source>
        <strain evidence="3">CJ02B3</strain>
    </source>
</reference>
<feature type="compositionally biased region" description="Polar residues" evidence="1">
    <location>
        <begin position="176"/>
        <end position="186"/>
    </location>
</feature>
<dbReference type="EMBL" id="KI689388">
    <property type="protein sequence ID" value="ETK73132.1"/>
    <property type="molecule type" value="Genomic_DNA"/>
</dbReference>
<dbReference type="InterPro" id="IPR057667">
    <property type="entry name" value="HTH_SB"/>
</dbReference>
<evidence type="ECO:0000259" key="2">
    <source>
        <dbReference type="Pfam" id="PF25787"/>
    </source>
</evidence>
<dbReference type="Pfam" id="PF25787">
    <property type="entry name" value="HTH_SB"/>
    <property type="match status" value="1"/>
</dbReference>
<feature type="compositionally biased region" description="Low complexity" evidence="1">
    <location>
        <begin position="8"/>
        <end position="22"/>
    </location>
</feature>
<feature type="region of interest" description="Disordered" evidence="1">
    <location>
        <begin position="176"/>
        <end position="207"/>
    </location>
</feature>
<protein>
    <recommendedName>
        <fullName evidence="2">Sleeping Beauty transposase HTH domain-containing protein</fullName>
    </recommendedName>
</protein>
<feature type="region of interest" description="Disordered" evidence="1">
    <location>
        <begin position="381"/>
        <end position="474"/>
    </location>
</feature>
<evidence type="ECO:0000313" key="3">
    <source>
        <dbReference type="EMBL" id="ETK73132.1"/>
    </source>
</evidence>
<dbReference type="Proteomes" id="UP000053236">
    <property type="component" value="Unassembled WGS sequence"/>
</dbReference>
<dbReference type="AlphaFoldDB" id="W2FQS9"/>
<feature type="compositionally biased region" description="Polar residues" evidence="1">
    <location>
        <begin position="194"/>
        <end position="207"/>
    </location>
</feature>
<feature type="region of interest" description="Disordered" evidence="1">
    <location>
        <begin position="229"/>
        <end position="251"/>
    </location>
</feature>
<dbReference type="PANTHER" id="PTHR46068:SF1">
    <property type="entry name" value="TRANSPOSASE IS30-LIKE HTH DOMAIN-CONTAINING PROTEIN"/>
    <property type="match status" value="1"/>
</dbReference>
<feature type="region of interest" description="Disordered" evidence="1">
    <location>
        <begin position="1"/>
        <end position="28"/>
    </location>
</feature>
<dbReference type="InterPro" id="IPR009057">
    <property type="entry name" value="Homeodomain-like_sf"/>
</dbReference>
<proteinExistence type="predicted"/>
<dbReference type="SUPFAM" id="SSF46689">
    <property type="entry name" value="Homeodomain-like"/>
    <property type="match status" value="2"/>
</dbReference>
<feature type="domain" description="Sleeping Beauty transposase HTH" evidence="2">
    <location>
        <begin position="469"/>
        <end position="518"/>
    </location>
</feature>
<feature type="region of interest" description="Disordered" evidence="1">
    <location>
        <begin position="118"/>
        <end position="144"/>
    </location>
</feature>
<feature type="compositionally biased region" description="Basic and acidic residues" evidence="1">
    <location>
        <begin position="411"/>
        <end position="432"/>
    </location>
</feature>
<feature type="compositionally biased region" description="Polar residues" evidence="1">
    <location>
        <begin position="381"/>
        <end position="390"/>
    </location>
</feature>
<accession>W2FQS9</accession>
<gene>
    <name evidence="3" type="ORF">L915_19877</name>
</gene>
<dbReference type="Gene3D" id="1.10.10.10">
    <property type="entry name" value="Winged helix-like DNA-binding domain superfamily/Winged helix DNA-binding domain"/>
    <property type="match status" value="2"/>
</dbReference>
<feature type="compositionally biased region" description="Basic and acidic residues" evidence="1">
    <location>
        <begin position="133"/>
        <end position="144"/>
    </location>
</feature>
<dbReference type="Pfam" id="PF13565">
    <property type="entry name" value="HTH_32"/>
    <property type="match status" value="1"/>
</dbReference>
<sequence>MSDAELGAGVAASPSASKASNAHVEPPFALQQEIEASIEARTSPDDLQLTDDILRQLMETLGIRDERVLQEMLSTAPYNVSDSYELVQHRVKKLMDETLMHTSSDNGVDTVENEKTTATNAVGDAGKAQNPMDQKKKEAEQRDHDKVARDLDMLANTVRSIATDVVEAEAPLVNGENSIETNSSAAGNAEVETETQNTHKPSVDSNKSAQMTNIAQVTTQDISDAVITIDPSSSGAPEVCNTPATKGNSTKRIRTNEGKATHARKRQKRAEYSVETRALCVRRHQTEGKSYAAISKELGIPHDSVRAIVRKAKRTGSVVSAPRSGRPRKTSGIVDKVILEAVRSNKQCSAKSIQEELLRVYGVKLSPETVRRRVLEHTKQRIQSISNGSSALEDKSATTSTVASETPTTPSHDDLAALNTSEREISTIDKRTNKVATNIPTKDMGLDPDEMPNVPSQLNEERSTPRRKKRGEYSIEKREQCVSLHAQGQGYRRIGKTLNMPHTTVRAIVEKAQRTGTVLPAKRSGRPRKTDAIVDKVILQAVKTNERSSARIIKEQLQAAYGVRVSCETIRRRVKDHSRQCLSSALDASPDMLSSSGAVDALSQGENLETGATMPSSPSMPASTLMTLLQMECIFSVESAIKNDCSVLHVQNFFVQE</sequence>
<dbReference type="PANTHER" id="PTHR46068">
    <property type="entry name" value="PROTEIN CBG27172"/>
    <property type="match status" value="1"/>
</dbReference>
<evidence type="ECO:0000256" key="1">
    <source>
        <dbReference type="SAM" id="MobiDB-lite"/>
    </source>
</evidence>
<feature type="compositionally biased region" description="Low complexity" evidence="1">
    <location>
        <begin position="397"/>
        <end position="410"/>
    </location>
</feature>
<dbReference type="InterPro" id="IPR036388">
    <property type="entry name" value="WH-like_DNA-bd_sf"/>
</dbReference>
<organism evidence="3">
    <name type="scientific">Phytophthora nicotianae</name>
    <name type="common">Potato buckeye rot agent</name>
    <name type="synonym">Phytophthora parasitica</name>
    <dbReference type="NCBI Taxonomy" id="4792"/>
    <lineage>
        <taxon>Eukaryota</taxon>
        <taxon>Sar</taxon>
        <taxon>Stramenopiles</taxon>
        <taxon>Oomycota</taxon>
        <taxon>Peronosporomycetes</taxon>
        <taxon>Peronosporales</taxon>
        <taxon>Peronosporaceae</taxon>
        <taxon>Phytophthora</taxon>
    </lineage>
</organism>